<feature type="domain" description="Glycogen debranching enzyme glucanotransferase" evidence="3">
    <location>
        <begin position="195"/>
        <end position="356"/>
    </location>
</feature>
<dbReference type="PANTHER" id="PTHR10569:SF2">
    <property type="entry name" value="GLYCOGEN DEBRANCHING ENZYME"/>
    <property type="match status" value="1"/>
</dbReference>
<dbReference type="SUPFAM" id="SSF51445">
    <property type="entry name" value="(Trans)glycosidases"/>
    <property type="match status" value="1"/>
</dbReference>
<dbReference type="GO" id="GO:0004134">
    <property type="term" value="F:4-alpha-glucanotransferase activity"/>
    <property type="evidence" value="ECO:0007669"/>
    <property type="project" value="InterPro"/>
</dbReference>
<accession>A0AAN9Y994</accession>
<dbReference type="EMBL" id="JBBCAQ010000008">
    <property type="protein sequence ID" value="KAK7602477.1"/>
    <property type="molecule type" value="Genomic_DNA"/>
</dbReference>
<dbReference type="FunFam" id="3.20.20.80:FF:000070">
    <property type="entry name" value="GDB1p Glycogen debranching enzyme"/>
    <property type="match status" value="1"/>
</dbReference>
<dbReference type="InterPro" id="IPR029436">
    <property type="entry name" value="AGL_euk_N"/>
</dbReference>
<evidence type="ECO:0000259" key="3">
    <source>
        <dbReference type="Pfam" id="PF14701"/>
    </source>
</evidence>
<dbReference type="Pfam" id="PF14699">
    <property type="entry name" value="hGDE_N"/>
    <property type="match status" value="1"/>
</dbReference>
<protein>
    <recommendedName>
        <fullName evidence="6">Glycogen debranching enzyme</fullName>
    </recommendedName>
</protein>
<keyword evidence="1" id="KW-1133">Transmembrane helix</keyword>
<dbReference type="AlphaFoldDB" id="A0AAN9Y994"/>
<reference evidence="4 5" key="1">
    <citation type="submission" date="2024-03" db="EMBL/GenBank/DDBJ databases">
        <title>Adaptation during the transition from Ophiocordyceps entomopathogen to insect associate is accompanied by gene loss and intensified selection.</title>
        <authorList>
            <person name="Ward C.M."/>
            <person name="Onetto C.A."/>
            <person name="Borneman A.R."/>
        </authorList>
    </citation>
    <scope>NUCLEOTIDE SEQUENCE [LARGE SCALE GENOMIC DNA]</scope>
    <source>
        <strain evidence="4">AWRI1</strain>
        <tissue evidence="4">Single Adult Female</tissue>
    </source>
</reference>
<comment type="caution">
    <text evidence="4">The sequence shown here is derived from an EMBL/GenBank/DDBJ whole genome shotgun (WGS) entry which is preliminary data.</text>
</comment>
<keyword evidence="5" id="KW-1185">Reference proteome</keyword>
<dbReference type="Pfam" id="PF14701">
    <property type="entry name" value="hDGE_amylase"/>
    <property type="match status" value="1"/>
</dbReference>
<feature type="transmembrane region" description="Helical" evidence="1">
    <location>
        <begin position="6"/>
        <end position="31"/>
    </location>
</feature>
<dbReference type="GO" id="GO:0004135">
    <property type="term" value="F:amylo-alpha-1,6-glucosidase activity"/>
    <property type="evidence" value="ECO:0007669"/>
    <property type="project" value="InterPro"/>
</dbReference>
<keyword evidence="1" id="KW-0472">Membrane</keyword>
<evidence type="ECO:0000259" key="2">
    <source>
        <dbReference type="Pfam" id="PF14699"/>
    </source>
</evidence>
<evidence type="ECO:0000313" key="4">
    <source>
        <dbReference type="EMBL" id="KAK7602477.1"/>
    </source>
</evidence>
<dbReference type="InterPro" id="IPR017853">
    <property type="entry name" value="GH"/>
</dbReference>
<keyword evidence="1" id="KW-0812">Transmembrane</keyword>
<evidence type="ECO:0000256" key="1">
    <source>
        <dbReference type="SAM" id="Phobius"/>
    </source>
</evidence>
<dbReference type="GO" id="GO:0005980">
    <property type="term" value="P:glycogen catabolic process"/>
    <property type="evidence" value="ECO:0007669"/>
    <property type="project" value="InterPro"/>
</dbReference>
<dbReference type="Gene3D" id="3.20.20.80">
    <property type="entry name" value="Glycosidases"/>
    <property type="match status" value="1"/>
</dbReference>
<dbReference type="InterPro" id="IPR032792">
    <property type="entry name" value="AGL_glucanoTrfase"/>
</dbReference>
<sequence>MNVIYLIAGLFGVFLMMFFETTIFTTFIFGIKWLYERLWKKQTSESDEVIDSNSTLVDESENPVELVAVGRSEMSVIDEHDSIRVLTLENGQHQDATIYKMEIGWYLEFRLGPSLFGRKVTIYVNLPIDGKHFSRNIYQPLSWLDPYATDDSLVTRIKMTAPGSYHYYFQCDEPSQKCGSGYFLVDPVLSCGSEVVPLNCVQCVTYLSKNLGPFDKWEKKLQVAKECGYNAIHFTPIQELGGSLSAYSLADQLKINPKFSDENKADVTIDDIVTLNNKLRSEWKMLTICDIVLNHTANESQWLHEHPECAYNMVNCPYLIPAYLLDITLHNFSLEISKGLWEMQGIPTIINKEEHLGVSVNLLCVYE</sequence>
<dbReference type="Proteomes" id="UP001367676">
    <property type="component" value="Unassembled WGS sequence"/>
</dbReference>
<evidence type="ECO:0008006" key="6">
    <source>
        <dbReference type="Google" id="ProtNLM"/>
    </source>
</evidence>
<proteinExistence type="predicted"/>
<evidence type="ECO:0000313" key="5">
    <source>
        <dbReference type="Proteomes" id="UP001367676"/>
    </source>
</evidence>
<dbReference type="InterPro" id="IPR010401">
    <property type="entry name" value="AGL/Gdb1"/>
</dbReference>
<name>A0AAN9Y994_9HEMI</name>
<organism evidence="4 5">
    <name type="scientific">Parthenolecanium corni</name>
    <dbReference type="NCBI Taxonomy" id="536013"/>
    <lineage>
        <taxon>Eukaryota</taxon>
        <taxon>Metazoa</taxon>
        <taxon>Ecdysozoa</taxon>
        <taxon>Arthropoda</taxon>
        <taxon>Hexapoda</taxon>
        <taxon>Insecta</taxon>
        <taxon>Pterygota</taxon>
        <taxon>Neoptera</taxon>
        <taxon>Paraneoptera</taxon>
        <taxon>Hemiptera</taxon>
        <taxon>Sternorrhyncha</taxon>
        <taxon>Coccoidea</taxon>
        <taxon>Coccidae</taxon>
        <taxon>Parthenolecanium</taxon>
    </lineage>
</organism>
<gene>
    <name evidence="4" type="ORF">V9T40_008066</name>
</gene>
<dbReference type="PANTHER" id="PTHR10569">
    <property type="entry name" value="GLYCOGEN DEBRANCHING ENZYME"/>
    <property type="match status" value="1"/>
</dbReference>
<feature type="domain" description="Eukaryotic glycogen debranching enzyme N-terminal" evidence="2">
    <location>
        <begin position="107"/>
        <end position="191"/>
    </location>
</feature>